<evidence type="ECO:0000313" key="3">
    <source>
        <dbReference type="Proteomes" id="UP000285084"/>
    </source>
</evidence>
<evidence type="ECO:0000256" key="1">
    <source>
        <dbReference type="SAM" id="MobiDB-lite"/>
    </source>
</evidence>
<dbReference type="EMBL" id="MRCX01000057">
    <property type="protein sequence ID" value="RKK75880.1"/>
    <property type="molecule type" value="Genomic_DNA"/>
</dbReference>
<protein>
    <submittedName>
        <fullName evidence="2">Uncharacterized protein</fullName>
    </submittedName>
</protein>
<organism evidence="2 3">
    <name type="scientific">Fusarium oxysporum</name>
    <name type="common">Fusarium vascular wilt</name>
    <dbReference type="NCBI Taxonomy" id="5507"/>
    <lineage>
        <taxon>Eukaryota</taxon>
        <taxon>Fungi</taxon>
        <taxon>Dikarya</taxon>
        <taxon>Ascomycota</taxon>
        <taxon>Pezizomycotina</taxon>
        <taxon>Sordariomycetes</taxon>
        <taxon>Hypocreomycetidae</taxon>
        <taxon>Hypocreales</taxon>
        <taxon>Nectriaceae</taxon>
        <taxon>Fusarium</taxon>
        <taxon>Fusarium oxysporum species complex</taxon>
    </lineage>
</organism>
<proteinExistence type="predicted"/>
<dbReference type="VEuPathDB" id="FungiDB:FOZG_05548"/>
<dbReference type="VEuPathDB" id="FungiDB:FOMG_05382"/>
<sequence>MKNAMRIMEDLRVHFEGDQMEGVGQDSAENHSPQTKVAEGKGIDVKMTDAEVDEARYMSQAE</sequence>
<dbReference type="AlphaFoldDB" id="A0A420N6F2"/>
<dbReference type="VEuPathDB" id="FungiDB:FOXG_18169"/>
<comment type="caution">
    <text evidence="2">The sequence shown here is derived from an EMBL/GenBank/DDBJ whole genome shotgun (WGS) entry which is preliminary data.</text>
</comment>
<dbReference type="VEuPathDB" id="FungiDB:FOIG_03004"/>
<dbReference type="Proteomes" id="UP000285084">
    <property type="component" value="Unassembled WGS sequence"/>
</dbReference>
<gene>
    <name evidence="2" type="ORF">BFJ69_g7420</name>
</gene>
<evidence type="ECO:0000313" key="2">
    <source>
        <dbReference type="EMBL" id="RKK75880.1"/>
    </source>
</evidence>
<accession>A0A420N6F2</accession>
<feature type="region of interest" description="Disordered" evidence="1">
    <location>
        <begin position="21"/>
        <end position="46"/>
    </location>
</feature>
<reference evidence="2 3" key="1">
    <citation type="journal article" date="2018" name="Sci. Rep.">
        <title>Characterisation of pathogen-specific regions and novel effector candidates in Fusarium oxysporum f. sp. cepae.</title>
        <authorList>
            <person name="Armitage A.D."/>
            <person name="Taylor A."/>
            <person name="Sobczyk M.K."/>
            <person name="Baxter L."/>
            <person name="Greenfield B.P."/>
            <person name="Bates H.J."/>
            <person name="Wilson F."/>
            <person name="Jackson A.C."/>
            <person name="Ott S."/>
            <person name="Harrison R.J."/>
            <person name="Clarkson J.P."/>
        </authorList>
    </citation>
    <scope>NUCLEOTIDE SEQUENCE [LARGE SCALE GENOMIC DNA]</scope>
    <source>
        <strain evidence="2 3">Fo_A13</strain>
    </source>
</reference>
<name>A0A420N6F2_FUSOX</name>